<accession>A0A8E0T1Q3</accession>
<proteinExistence type="predicted"/>
<evidence type="ECO:0000313" key="2">
    <source>
        <dbReference type="EMBL" id="KAB8186834.1"/>
    </source>
</evidence>
<keyword evidence="3" id="KW-1185">Reference proteome</keyword>
<name>A0A8E0T1Q3_9ACTN</name>
<keyword evidence="1" id="KW-0472">Membrane</keyword>
<dbReference type="AlphaFoldDB" id="A0A8E0T1Q3"/>
<evidence type="ECO:0000256" key="1">
    <source>
        <dbReference type="SAM" id="Phobius"/>
    </source>
</evidence>
<dbReference type="Proteomes" id="UP000312512">
    <property type="component" value="Unassembled WGS sequence"/>
</dbReference>
<comment type="caution">
    <text evidence="2">The sequence shown here is derived from an EMBL/GenBank/DDBJ whole genome shotgun (WGS) entry which is preliminary data.</text>
</comment>
<dbReference type="EMBL" id="VDLX02000028">
    <property type="protein sequence ID" value="KAB8186834.1"/>
    <property type="molecule type" value="Genomic_DNA"/>
</dbReference>
<feature type="transmembrane region" description="Helical" evidence="1">
    <location>
        <begin position="44"/>
        <end position="64"/>
    </location>
</feature>
<evidence type="ECO:0000313" key="3">
    <source>
        <dbReference type="Proteomes" id="UP000312512"/>
    </source>
</evidence>
<reference evidence="2 3" key="1">
    <citation type="submission" date="2019-10" db="EMBL/GenBank/DDBJ databases">
        <title>Nonomuraea sp. nov., isolated from Phyllanthus amarus.</title>
        <authorList>
            <person name="Klykleung N."/>
            <person name="Tanasupawat S."/>
        </authorList>
    </citation>
    <scope>NUCLEOTIDE SEQUENCE [LARGE SCALE GENOMIC DNA]</scope>
    <source>
        <strain evidence="2 3">PA1-10</strain>
    </source>
</reference>
<keyword evidence="1" id="KW-0812">Transmembrane</keyword>
<sequence length="106" mass="11239">MNTLTFVAVVLLALPACLVREPTSAARTPSQVIARVLAARWWEPAAWLACVAIGPFVVAGWWAGRAAVFNVSALAALLLAKVATTTSADGRTYRLTRTDGMRALVS</sequence>
<protein>
    <submittedName>
        <fullName evidence="2">Uncharacterized protein</fullName>
    </submittedName>
</protein>
<gene>
    <name evidence="2" type="ORF">FH608_045915</name>
</gene>
<organism evidence="2 3">
    <name type="scientific">Nonomuraea phyllanthi</name>
    <dbReference type="NCBI Taxonomy" id="2219224"/>
    <lineage>
        <taxon>Bacteria</taxon>
        <taxon>Bacillati</taxon>
        <taxon>Actinomycetota</taxon>
        <taxon>Actinomycetes</taxon>
        <taxon>Streptosporangiales</taxon>
        <taxon>Streptosporangiaceae</taxon>
        <taxon>Nonomuraea</taxon>
    </lineage>
</organism>
<keyword evidence="1" id="KW-1133">Transmembrane helix</keyword>